<organism evidence="6 7">
    <name type="scientific">Pendulispora rubella</name>
    <dbReference type="NCBI Taxonomy" id="2741070"/>
    <lineage>
        <taxon>Bacteria</taxon>
        <taxon>Pseudomonadati</taxon>
        <taxon>Myxococcota</taxon>
        <taxon>Myxococcia</taxon>
        <taxon>Myxococcales</taxon>
        <taxon>Sorangiineae</taxon>
        <taxon>Pendulisporaceae</taxon>
        <taxon>Pendulispora</taxon>
    </lineage>
</organism>
<dbReference type="HAMAP" id="MF_02071">
    <property type="entry name" value="RlpA"/>
    <property type="match status" value="1"/>
</dbReference>
<sequence>MPPPPLLAQVAYLFALATSLGATSGCGGGHGSERSFNAPGNTQIETASNDYSFVDRSRQQPGKPDEIGIASWYGKKFQGRKTASGERYDARAMTAAHRKLPFGTWVEVRRVDTGSTVRVRITDRGPFDDSHKIIDLSRAAAEKIGLVQIGATRVELRVVRGPE</sequence>
<dbReference type="InterPro" id="IPR036908">
    <property type="entry name" value="RlpA-like_sf"/>
</dbReference>
<evidence type="ECO:0000313" key="7">
    <source>
        <dbReference type="Proteomes" id="UP001374803"/>
    </source>
</evidence>
<name>A0ABZ2LE76_9BACT</name>
<evidence type="ECO:0000256" key="3">
    <source>
        <dbReference type="HAMAP-Rule" id="MF_02071"/>
    </source>
</evidence>
<dbReference type="Proteomes" id="UP001374803">
    <property type="component" value="Chromosome"/>
</dbReference>
<dbReference type="PANTHER" id="PTHR34183:SF1">
    <property type="entry name" value="ENDOLYTIC PEPTIDOGLYCAN TRANSGLYCOSYLASE RLPA"/>
    <property type="match status" value="1"/>
</dbReference>
<evidence type="ECO:0000313" key="6">
    <source>
        <dbReference type="EMBL" id="WXB09233.1"/>
    </source>
</evidence>
<keyword evidence="2 3" id="KW-0961">Cell wall biogenesis/degradation</keyword>
<dbReference type="Gene3D" id="2.40.40.10">
    <property type="entry name" value="RlpA-like domain"/>
    <property type="match status" value="1"/>
</dbReference>
<dbReference type="EC" id="4.2.2.-" evidence="3"/>
<evidence type="ECO:0000256" key="4">
    <source>
        <dbReference type="RuleBase" id="RU003495"/>
    </source>
</evidence>
<dbReference type="NCBIfam" id="TIGR00413">
    <property type="entry name" value="rlpA"/>
    <property type="match status" value="1"/>
</dbReference>
<comment type="function">
    <text evidence="3">Lytic transglycosylase with a strong preference for naked glycan strands that lack stem peptides.</text>
</comment>
<keyword evidence="7" id="KW-1185">Reference proteome</keyword>
<dbReference type="InterPro" id="IPR012997">
    <property type="entry name" value="RplA"/>
</dbReference>
<dbReference type="CDD" id="cd22268">
    <property type="entry name" value="DPBB_RlpA-like"/>
    <property type="match status" value="1"/>
</dbReference>
<evidence type="ECO:0000256" key="2">
    <source>
        <dbReference type="ARBA" id="ARBA00023316"/>
    </source>
</evidence>
<protein>
    <recommendedName>
        <fullName evidence="3">Probable endolytic peptidoglycan transglycosylase RlpA</fullName>
        <ecNumber evidence="3">4.2.2.-</ecNumber>
    </recommendedName>
</protein>
<dbReference type="InterPro" id="IPR009009">
    <property type="entry name" value="RlpA-like_DPBB"/>
</dbReference>
<dbReference type="EMBL" id="CP089983">
    <property type="protein sequence ID" value="WXB09233.1"/>
    <property type="molecule type" value="Genomic_DNA"/>
</dbReference>
<feature type="domain" description="RlpA-like protein double-psi beta-barrel" evidence="5">
    <location>
        <begin position="68"/>
        <end position="155"/>
    </location>
</feature>
<dbReference type="InterPro" id="IPR034718">
    <property type="entry name" value="RlpA"/>
</dbReference>
<comment type="similarity">
    <text evidence="3 4">Belongs to the RlpA family.</text>
</comment>
<keyword evidence="1 3" id="KW-0456">Lyase</keyword>
<gene>
    <name evidence="3" type="primary">rlpA</name>
    <name evidence="6" type="ORF">LVJ94_18605</name>
</gene>
<accession>A0ABZ2LE76</accession>
<reference evidence="6" key="1">
    <citation type="submission" date="2021-12" db="EMBL/GenBank/DDBJ databases">
        <title>Discovery of the Pendulisporaceae a myxobacterial family with distinct sporulation behavior and unique specialized metabolism.</title>
        <authorList>
            <person name="Garcia R."/>
            <person name="Popoff A."/>
            <person name="Bader C.D."/>
            <person name="Loehr J."/>
            <person name="Walesch S."/>
            <person name="Walt C."/>
            <person name="Boldt J."/>
            <person name="Bunk B."/>
            <person name="Haeckl F.J.F.P.J."/>
            <person name="Gunesch A.P."/>
            <person name="Birkelbach J."/>
            <person name="Nuebel U."/>
            <person name="Pietschmann T."/>
            <person name="Bach T."/>
            <person name="Mueller R."/>
        </authorList>
    </citation>
    <scope>NUCLEOTIDE SEQUENCE</scope>
    <source>
        <strain evidence="6">MSr11367</strain>
    </source>
</reference>
<evidence type="ECO:0000259" key="5">
    <source>
        <dbReference type="Pfam" id="PF03330"/>
    </source>
</evidence>
<dbReference type="RefSeq" id="WP_394838904.1">
    <property type="nucleotide sequence ID" value="NZ_CP089929.1"/>
</dbReference>
<dbReference type="Pfam" id="PF03330">
    <property type="entry name" value="DPBB_1"/>
    <property type="match status" value="1"/>
</dbReference>
<evidence type="ECO:0000256" key="1">
    <source>
        <dbReference type="ARBA" id="ARBA00023239"/>
    </source>
</evidence>
<dbReference type="PANTHER" id="PTHR34183">
    <property type="entry name" value="ENDOLYTIC PEPTIDOGLYCAN TRANSGLYCOSYLASE RLPA"/>
    <property type="match status" value="1"/>
</dbReference>
<proteinExistence type="inferred from homology"/>
<dbReference type="SUPFAM" id="SSF50685">
    <property type="entry name" value="Barwin-like endoglucanases"/>
    <property type="match status" value="1"/>
</dbReference>